<evidence type="ECO:0000256" key="1">
    <source>
        <dbReference type="ARBA" id="ARBA00001913"/>
    </source>
</evidence>
<dbReference type="STRING" id="280699.M1UW20"/>
<sequence>MLIPQGKSFQRGSRSVSAGSLDSDSGGYGRGAVRPSERRVSRSRWSEMVGSAHDRHQSGYRGSSNSLPTASSRQSSVDLETGRSLLDDADENDKERRGLWSLGLGFAASSAASSLPSGSATSLSGTNGTPPSTSIVEWLRQRSLRGLLYWLLALCCIGLLLDYSVNHLLHHSSFLGNHGHDYRNRDMYRPDRPWGPFVFGVITDMDRLSAVPHRSKASKSEWIAYFRRGELEYRVHDARGNRSAEGVWTIRWHEPAPGVRLTTQLSEAGRGMELSELVYWRGRYLTPCDRTGIVYEILNARLPKPYVASRYVLATGDGEHAKGFKAEWMTVQHGALFIGGHGRETTDAHNGTHVVNDDALWVKRIAPDGVAFVEHLNWTNRYERLRRAAGTAFPGYLEHEAVVWSERRSQWLFLPRRFSVEPYDERANEFRGWNGYLLADENFQSIQLKHLNVRVDGERGFSSVKFLPFTGDRLAIALRTIEHEDEGVYRTYLTVFQVDDGRVLLADTPVGEHKYEGIEFL</sequence>
<dbReference type="PANTHER" id="PTHR13023:SF3">
    <property type="entry name" value="SOLUBLE CALCIUM-ACTIVATED NUCLEOTIDASE 1"/>
    <property type="match status" value="1"/>
</dbReference>
<dbReference type="InterPro" id="IPR036258">
    <property type="entry name" value="Apyrase_sf"/>
</dbReference>
<accession>M1UW20</accession>
<evidence type="ECO:0000256" key="3">
    <source>
        <dbReference type="ARBA" id="ARBA00022801"/>
    </source>
</evidence>
<comment type="cofactor">
    <cofactor evidence="1 6">
        <name>Ca(2+)</name>
        <dbReference type="ChEBI" id="CHEBI:29108"/>
    </cofactor>
</comment>
<dbReference type="GeneID" id="16996593"/>
<dbReference type="Proteomes" id="UP000007014">
    <property type="component" value="Chromosome 17"/>
</dbReference>
<dbReference type="OrthoDB" id="25028at2759"/>
<dbReference type="OMA" id="EDEHKGT"/>
<feature type="region of interest" description="Disordered" evidence="7">
    <location>
        <begin position="1"/>
        <end position="90"/>
    </location>
</feature>
<feature type="binding site" evidence="6">
    <location>
        <position position="400"/>
    </location>
    <ligand>
        <name>Ca(2+)</name>
        <dbReference type="ChEBI" id="CHEBI:29108"/>
    </ligand>
</feature>
<dbReference type="RefSeq" id="XP_005538317.1">
    <property type="nucleotide sequence ID" value="XM_005538260.1"/>
</dbReference>
<dbReference type="eggNOG" id="KOG4494">
    <property type="taxonomic scope" value="Eukaryota"/>
</dbReference>
<dbReference type="Pfam" id="PF06079">
    <property type="entry name" value="Apyrase"/>
    <property type="match status" value="1"/>
</dbReference>
<organism evidence="8 9">
    <name type="scientific">Cyanidioschyzon merolae (strain NIES-3377 / 10D)</name>
    <name type="common">Unicellular red alga</name>
    <dbReference type="NCBI Taxonomy" id="280699"/>
    <lineage>
        <taxon>Eukaryota</taxon>
        <taxon>Rhodophyta</taxon>
        <taxon>Bangiophyceae</taxon>
        <taxon>Cyanidiales</taxon>
        <taxon>Cyanidiaceae</taxon>
        <taxon>Cyanidioschyzon</taxon>
    </lineage>
</organism>
<proteinExistence type="inferred from homology"/>
<dbReference type="GO" id="GO:0005509">
    <property type="term" value="F:calcium ion binding"/>
    <property type="evidence" value="ECO:0007669"/>
    <property type="project" value="InterPro"/>
</dbReference>
<dbReference type="Gene3D" id="2.120.10.100">
    <property type="entry name" value="Apyrase"/>
    <property type="match status" value="1"/>
</dbReference>
<keyword evidence="2 6" id="KW-0479">Metal-binding</keyword>
<evidence type="ECO:0000313" key="8">
    <source>
        <dbReference type="EMBL" id="BAM82281.1"/>
    </source>
</evidence>
<feature type="binding site" evidence="6">
    <location>
        <position position="275"/>
    </location>
    <ligand>
        <name>Ca(2+)</name>
        <dbReference type="ChEBI" id="CHEBI:29108"/>
    </ligand>
</feature>
<reference evidence="8 9" key="1">
    <citation type="journal article" date="2004" name="Nature">
        <title>Genome sequence of the ultrasmall unicellular red alga Cyanidioschyzon merolae 10D.</title>
        <authorList>
            <person name="Matsuzaki M."/>
            <person name="Misumi O."/>
            <person name="Shin-i T."/>
            <person name="Maruyama S."/>
            <person name="Takahara M."/>
            <person name="Miyagishima S."/>
            <person name="Mori T."/>
            <person name="Nishida K."/>
            <person name="Yagisawa F."/>
            <person name="Nishida K."/>
            <person name="Yoshida Y."/>
            <person name="Nishimura Y."/>
            <person name="Nakao S."/>
            <person name="Kobayashi T."/>
            <person name="Momoyama Y."/>
            <person name="Higashiyama T."/>
            <person name="Minoda A."/>
            <person name="Sano M."/>
            <person name="Nomoto H."/>
            <person name="Oishi K."/>
            <person name="Hayashi H."/>
            <person name="Ohta F."/>
            <person name="Nishizaka S."/>
            <person name="Haga S."/>
            <person name="Miura S."/>
            <person name="Morishita T."/>
            <person name="Kabeya Y."/>
            <person name="Terasawa K."/>
            <person name="Suzuki Y."/>
            <person name="Ishii Y."/>
            <person name="Asakawa S."/>
            <person name="Takano H."/>
            <person name="Ohta N."/>
            <person name="Kuroiwa H."/>
            <person name="Tanaka K."/>
            <person name="Shimizu N."/>
            <person name="Sugano S."/>
            <person name="Sato N."/>
            <person name="Nozaki H."/>
            <person name="Ogasawara N."/>
            <person name="Kohara Y."/>
            <person name="Kuroiwa T."/>
        </authorList>
    </citation>
    <scope>NUCLEOTIDE SEQUENCE [LARGE SCALE GENOMIC DNA]</scope>
    <source>
        <strain evidence="8 9">10D</strain>
    </source>
</reference>
<dbReference type="GO" id="GO:0004382">
    <property type="term" value="F:GDP phosphatase activity"/>
    <property type="evidence" value="ECO:0007669"/>
    <property type="project" value="TreeGrafter"/>
</dbReference>
<evidence type="ECO:0000256" key="6">
    <source>
        <dbReference type="PIRSR" id="PIRSR609283-1"/>
    </source>
</evidence>
<dbReference type="Gramene" id="CMQ456CT">
    <property type="protein sequence ID" value="CMQ456CT"/>
    <property type="gene ID" value="CMQ456C"/>
</dbReference>
<evidence type="ECO:0000256" key="5">
    <source>
        <dbReference type="ARBA" id="ARBA00025738"/>
    </source>
</evidence>
<dbReference type="AlphaFoldDB" id="M1UW20"/>
<gene>
    <name evidence="8" type="ORF">CYME_CMQ456C</name>
</gene>
<feature type="binding site" evidence="6">
    <location>
        <position position="276"/>
    </location>
    <ligand>
        <name>Ca(2+)</name>
        <dbReference type="ChEBI" id="CHEBI:29108"/>
    </ligand>
</feature>
<evidence type="ECO:0000256" key="4">
    <source>
        <dbReference type="ARBA" id="ARBA00022837"/>
    </source>
</evidence>
<evidence type="ECO:0000256" key="7">
    <source>
        <dbReference type="SAM" id="MobiDB-lite"/>
    </source>
</evidence>
<dbReference type="InterPro" id="IPR009283">
    <property type="entry name" value="Apyrase"/>
</dbReference>
<reference evidence="8 9" key="2">
    <citation type="journal article" date="2007" name="BMC Biol.">
        <title>A 100%-complete sequence reveals unusually simple genomic features in the hot-spring red alga Cyanidioschyzon merolae.</title>
        <authorList>
            <person name="Nozaki H."/>
            <person name="Takano H."/>
            <person name="Misumi O."/>
            <person name="Terasawa K."/>
            <person name="Matsuzaki M."/>
            <person name="Maruyama S."/>
            <person name="Nishida K."/>
            <person name="Yagisawa F."/>
            <person name="Yoshida Y."/>
            <person name="Fujiwara T."/>
            <person name="Takio S."/>
            <person name="Tamura K."/>
            <person name="Chung S.J."/>
            <person name="Nakamura S."/>
            <person name="Kuroiwa H."/>
            <person name="Tanaka K."/>
            <person name="Sato N."/>
            <person name="Kuroiwa T."/>
        </authorList>
    </citation>
    <scope>NUCLEOTIDE SEQUENCE [LARGE SCALE GENOMIC DNA]</scope>
    <source>
        <strain evidence="8 9">10D</strain>
    </source>
</reference>
<comment type="similarity">
    <text evidence="5">Belongs to the apyrase family.</text>
</comment>
<name>M1UW20_CYAM1</name>
<dbReference type="EMBL" id="AP006499">
    <property type="protein sequence ID" value="BAM82281.1"/>
    <property type="molecule type" value="Genomic_DNA"/>
</dbReference>
<feature type="binding site" evidence="6">
    <location>
        <position position="516"/>
    </location>
    <ligand>
        <name>Ca(2+)</name>
        <dbReference type="ChEBI" id="CHEBI:29108"/>
    </ligand>
</feature>
<dbReference type="PANTHER" id="PTHR13023">
    <property type="entry name" value="APYRASE"/>
    <property type="match status" value="1"/>
</dbReference>
<feature type="compositionally biased region" description="Polar residues" evidence="7">
    <location>
        <begin position="60"/>
        <end position="78"/>
    </location>
</feature>
<keyword evidence="3" id="KW-0378">Hydrolase</keyword>
<feature type="binding site" evidence="6">
    <location>
        <position position="462"/>
    </location>
    <ligand>
        <name>Ca(2+)</name>
        <dbReference type="ChEBI" id="CHEBI:29108"/>
    </ligand>
</feature>
<evidence type="ECO:0000256" key="2">
    <source>
        <dbReference type="ARBA" id="ARBA00022723"/>
    </source>
</evidence>
<keyword evidence="4 6" id="KW-0106">Calcium</keyword>
<feature type="compositionally biased region" description="Polar residues" evidence="7">
    <location>
        <begin position="7"/>
        <end position="23"/>
    </location>
</feature>
<dbReference type="SUPFAM" id="SSF101887">
    <property type="entry name" value="Apyrase"/>
    <property type="match status" value="1"/>
</dbReference>
<dbReference type="GO" id="GO:0030166">
    <property type="term" value="P:proteoglycan biosynthetic process"/>
    <property type="evidence" value="ECO:0007669"/>
    <property type="project" value="TreeGrafter"/>
</dbReference>
<dbReference type="GO" id="GO:0045134">
    <property type="term" value="F:UDP phosphatase activity"/>
    <property type="evidence" value="ECO:0007669"/>
    <property type="project" value="TreeGrafter"/>
</dbReference>
<dbReference type="KEGG" id="cme:CYME_CMQ456C"/>
<feature type="binding site" evidence="6">
    <location>
        <position position="327"/>
    </location>
    <ligand>
        <name>Ca(2+)</name>
        <dbReference type="ChEBI" id="CHEBI:29108"/>
    </ligand>
</feature>
<dbReference type="HOGENOM" id="CLU_523134_0_0_1"/>
<evidence type="ECO:0000313" key="9">
    <source>
        <dbReference type="Proteomes" id="UP000007014"/>
    </source>
</evidence>
<keyword evidence="9" id="KW-1185">Reference proteome</keyword>
<protein>
    <submittedName>
        <fullName evidence="8">Probable apyrase</fullName>
    </submittedName>
</protein>